<dbReference type="GO" id="GO:0003916">
    <property type="term" value="F:DNA topoisomerase activity"/>
    <property type="evidence" value="ECO:0007669"/>
    <property type="project" value="InterPro"/>
</dbReference>
<keyword evidence="4" id="KW-0378">Hydrolase</keyword>
<dbReference type="InterPro" id="IPR011856">
    <property type="entry name" value="tRNA_endonuc-like_dom_sf"/>
</dbReference>
<dbReference type="Gene3D" id="3.40.1350.10">
    <property type="match status" value="1"/>
</dbReference>
<organism evidence="4">
    <name type="scientific">Staphylococcus aureus</name>
    <dbReference type="NCBI Taxonomy" id="1280"/>
    <lineage>
        <taxon>Bacteria</taxon>
        <taxon>Bacillati</taxon>
        <taxon>Bacillota</taxon>
        <taxon>Bacilli</taxon>
        <taxon>Bacillales</taxon>
        <taxon>Staphylococcaceae</taxon>
        <taxon>Staphylococcus</taxon>
    </lineage>
</organism>
<proteinExistence type="predicted"/>
<geneLocation type="plasmid" evidence="4">
    <name>pNTUH_3874</name>
</geneLocation>
<dbReference type="Gene3D" id="3.30.65.10">
    <property type="entry name" value="Bacterial Topoisomerase I, domain 1"/>
    <property type="match status" value="1"/>
</dbReference>
<sequence>MGSSVMYFLIFLLIVLILLKILPFLLKYIKTFQIKSRYKKANIKDIDRMSGSDFELYLSVLFSELGYKTVVTPNSHDFGADLIMKKNNHKIVVQAKRYGYKKNVSIGAIQEVFTAQRYHNADECWVVTNSFFTKSAIKLAKPCKVKLKDRNELAKWILSIQSEVKPKQVKRDNVVNRTCPNCNSQLVIRKSKNGNEFIGCKNFPTCRYTDSL</sequence>
<name>A0A6F8P037_STAAU</name>
<keyword evidence="1" id="KW-0812">Transmembrane</keyword>
<dbReference type="EMBL" id="LC377538">
    <property type="protein sequence ID" value="BBD49658.1"/>
    <property type="molecule type" value="Genomic_DNA"/>
</dbReference>
<dbReference type="GO" id="GO:0015666">
    <property type="term" value="F:restriction endodeoxyribonuclease activity"/>
    <property type="evidence" value="ECO:0007669"/>
    <property type="project" value="TreeGrafter"/>
</dbReference>
<dbReference type="Pfam" id="PF04471">
    <property type="entry name" value="Mrr_cat"/>
    <property type="match status" value="1"/>
</dbReference>
<evidence type="ECO:0000313" key="4">
    <source>
        <dbReference type="EMBL" id="BBD49658.1"/>
    </source>
</evidence>
<feature type="transmembrane region" description="Helical" evidence="1">
    <location>
        <begin position="6"/>
        <end position="29"/>
    </location>
</feature>
<dbReference type="InterPro" id="IPR011335">
    <property type="entry name" value="Restrct_endonuc-II-like"/>
</dbReference>
<keyword evidence="4" id="KW-0614">Plasmid</keyword>
<dbReference type="GO" id="GO:0006265">
    <property type="term" value="P:DNA topological change"/>
    <property type="evidence" value="ECO:0007669"/>
    <property type="project" value="InterPro"/>
</dbReference>
<feature type="domain" description="Restriction endonuclease type IV Mrr" evidence="3">
    <location>
        <begin position="46"/>
        <end position="157"/>
    </location>
</feature>
<dbReference type="Pfam" id="PF01396">
    <property type="entry name" value="Zn_ribbon_Top1"/>
    <property type="match status" value="1"/>
</dbReference>
<accession>A0A6F8P037</accession>
<keyword evidence="4" id="KW-0255">Endonuclease</keyword>
<feature type="domain" description="DNA topoisomerase type IA zn finger" evidence="2">
    <location>
        <begin position="177"/>
        <end position="211"/>
    </location>
</feature>
<keyword evidence="1" id="KW-0472">Membrane</keyword>
<dbReference type="RefSeq" id="WP_238668845.1">
    <property type="nucleotide sequence ID" value="NZ_JBCPUP010000016.1"/>
</dbReference>
<dbReference type="GO" id="GO:0003677">
    <property type="term" value="F:DNA binding"/>
    <property type="evidence" value="ECO:0007669"/>
    <property type="project" value="InterPro"/>
</dbReference>
<evidence type="ECO:0000259" key="2">
    <source>
        <dbReference type="Pfam" id="PF01396"/>
    </source>
</evidence>
<dbReference type="SUPFAM" id="SSF57783">
    <property type="entry name" value="Zinc beta-ribbon"/>
    <property type="match status" value="1"/>
</dbReference>
<dbReference type="SUPFAM" id="SSF52980">
    <property type="entry name" value="Restriction endonuclease-like"/>
    <property type="match status" value="1"/>
</dbReference>
<dbReference type="GO" id="GO:0009307">
    <property type="term" value="P:DNA restriction-modification system"/>
    <property type="evidence" value="ECO:0007669"/>
    <property type="project" value="InterPro"/>
</dbReference>
<dbReference type="GO" id="GO:0005694">
    <property type="term" value="C:chromosome"/>
    <property type="evidence" value="ECO:0007669"/>
    <property type="project" value="InterPro"/>
</dbReference>
<keyword evidence="1" id="KW-1133">Transmembrane helix</keyword>
<dbReference type="PANTHER" id="PTHR30015">
    <property type="entry name" value="MRR RESTRICTION SYSTEM PROTEIN"/>
    <property type="match status" value="1"/>
</dbReference>
<dbReference type="InterPro" id="IPR052906">
    <property type="entry name" value="Type_IV_Methyl-Rstrct_Enzyme"/>
</dbReference>
<dbReference type="AlphaFoldDB" id="A0A6F8P037"/>
<keyword evidence="4" id="KW-0413">Isomerase</keyword>
<evidence type="ECO:0000256" key="1">
    <source>
        <dbReference type="SAM" id="Phobius"/>
    </source>
</evidence>
<reference evidence="4" key="1">
    <citation type="submission" date="2018-03" db="EMBL/GenBank/DDBJ databases">
        <title>Tn1546-ermB-carrying plasmid.</title>
        <authorList>
            <person name="Wan TW."/>
        </authorList>
    </citation>
    <scope>NUCLEOTIDE SEQUENCE</scope>
    <source>
        <strain evidence="4">NTUH_3874</strain>
        <plasmid evidence="4">pNTUH_3874</plasmid>
    </source>
</reference>
<dbReference type="PANTHER" id="PTHR30015:SF6">
    <property type="entry name" value="SLL1429 PROTEIN"/>
    <property type="match status" value="1"/>
</dbReference>
<evidence type="ECO:0000259" key="3">
    <source>
        <dbReference type="Pfam" id="PF04471"/>
    </source>
</evidence>
<protein>
    <submittedName>
        <fullName evidence="4">Restriction endonuclease, DNA topoisomerase I</fullName>
    </submittedName>
</protein>
<dbReference type="InterPro" id="IPR013498">
    <property type="entry name" value="Topo_IA_Znf"/>
</dbReference>
<keyword evidence="4" id="KW-0540">Nuclease</keyword>
<dbReference type="InterPro" id="IPR007560">
    <property type="entry name" value="Restrct_endonuc_IV_Mrr"/>
</dbReference>